<dbReference type="EMBL" id="UYRU01041769">
    <property type="protein sequence ID" value="VDK69645.1"/>
    <property type="molecule type" value="Genomic_DNA"/>
</dbReference>
<feature type="region of interest" description="Disordered" evidence="2">
    <location>
        <begin position="122"/>
        <end position="142"/>
    </location>
</feature>
<organism evidence="3 4">
    <name type="scientific">Dibothriocephalus latus</name>
    <name type="common">Fish tapeworm</name>
    <name type="synonym">Diphyllobothrium latum</name>
    <dbReference type="NCBI Taxonomy" id="60516"/>
    <lineage>
        <taxon>Eukaryota</taxon>
        <taxon>Metazoa</taxon>
        <taxon>Spiralia</taxon>
        <taxon>Lophotrochozoa</taxon>
        <taxon>Platyhelminthes</taxon>
        <taxon>Cestoda</taxon>
        <taxon>Eucestoda</taxon>
        <taxon>Diphyllobothriidea</taxon>
        <taxon>Diphyllobothriidae</taxon>
        <taxon>Dibothriocephalus</taxon>
    </lineage>
</organism>
<evidence type="ECO:0000313" key="4">
    <source>
        <dbReference type="Proteomes" id="UP000281553"/>
    </source>
</evidence>
<keyword evidence="1" id="KW-0175">Coiled coil</keyword>
<accession>A0A3P6SPY5</accession>
<evidence type="ECO:0000256" key="1">
    <source>
        <dbReference type="SAM" id="Coils"/>
    </source>
</evidence>
<feature type="coiled-coil region" evidence="1">
    <location>
        <begin position="831"/>
        <end position="858"/>
    </location>
</feature>
<feature type="coiled-coil region" evidence="1">
    <location>
        <begin position="449"/>
        <end position="490"/>
    </location>
</feature>
<dbReference type="InterPro" id="IPR051002">
    <property type="entry name" value="UBA_autophagy_assoc_protein"/>
</dbReference>
<gene>
    <name evidence="3" type="ORF">DILT_LOCUS2177</name>
</gene>
<feature type="coiled-coil region" evidence="1">
    <location>
        <begin position="159"/>
        <end position="196"/>
    </location>
</feature>
<proteinExistence type="predicted"/>
<dbReference type="PANTHER" id="PTHR31915:SF6">
    <property type="entry name" value="SKICH DOMAIN-CONTAINING PROTEIN"/>
    <property type="match status" value="1"/>
</dbReference>
<protein>
    <submittedName>
        <fullName evidence="3">Uncharacterized protein</fullName>
    </submittedName>
</protein>
<dbReference type="Proteomes" id="UP000281553">
    <property type="component" value="Unassembled WGS sequence"/>
</dbReference>
<evidence type="ECO:0000313" key="3">
    <source>
        <dbReference type="EMBL" id="VDK69645.1"/>
    </source>
</evidence>
<keyword evidence="4" id="KW-1185">Reference proteome</keyword>
<feature type="coiled-coil region" evidence="1">
    <location>
        <begin position="72"/>
        <end position="120"/>
    </location>
</feature>
<dbReference type="OrthoDB" id="6273819at2759"/>
<name>A0A3P6SPY5_DIBLA</name>
<feature type="coiled-coil region" evidence="1">
    <location>
        <begin position="577"/>
        <end position="604"/>
    </location>
</feature>
<sequence length="890" mass="99549">MESAAVSDLSKDSKWNMNLPYIFQARNRLESDLLDAMMCIEDLKQALEIRMARRRKIDPREAEERRALIRQNKKLLNQLYESAKRIENLELTKLEMKEQLELLDFQLMEIENQKAIIEEEVRRQLPREDGGTQTEEDPETGAAAVAMAKAETANVLSELANQQAESAALLAKHRHLENLLRDLRRDNAELREQIQLPGIGHQWNMRTPHRYSCLVSGEELKAKNELIAELQASVQKHEEVLKGLGYVMSEFPSGEGRTPVKEGIMLKETEGAAGSMLHHRSTISVGSSGSQTDSDVAQTESLVAVSENGLSGGVFLSAQTMKELVKELETCYLAVKGDGEGNSSSTSTLSTSTINSEDDIRAAITNLKQEIVAWNGHAGSCLSLLFPLKENAYALVLFFVVVADGPMMVTSLDYGAAKKSLKDQLNLGAEWATADVIRTFGLLNPLPEGANVSNELEALRAQLAISEKRRMDLEKRLAETTSEVARAQAESRANDAALTASRRTEAALRRRLLATMDTGLGSRDRSNRPTSTIEFGYNAIGSGSPSKEEFEAQANVVRLEAQNAALTEASHLDRVRLQEQATRIAQLEAEHRTLHDRMSHLQASESCAQRASVRLQALYEDMLREFSEASTQDATLRRRRRQQQQTAMENMDYGDLASAQWNNEHEQDLPPVGLCQSSACAELRRVLSALQERLIKTSELLVEAETKLAAFETQKLKSELGQKSDKLPVLPTPDTQNATNPAGLQLIGALKVLLHNKRYYSQKPTEVANLERNDIEVCFHLLGCLERWIFSRTNRMNLVESILRQRVLELQLCLSDKEHADDASSALQESLNAQKQEITDLYQKLDQLQDELEVTKACCGGQVSLQHHMHYVLPTVFLHLPFPAWKMCRF</sequence>
<dbReference type="PANTHER" id="PTHR31915">
    <property type="entry name" value="SKICH DOMAIN-CONTAINING PROTEIN"/>
    <property type="match status" value="1"/>
</dbReference>
<evidence type="ECO:0000256" key="2">
    <source>
        <dbReference type="SAM" id="MobiDB-lite"/>
    </source>
</evidence>
<reference evidence="3 4" key="1">
    <citation type="submission" date="2018-11" db="EMBL/GenBank/DDBJ databases">
        <authorList>
            <consortium name="Pathogen Informatics"/>
        </authorList>
    </citation>
    <scope>NUCLEOTIDE SEQUENCE [LARGE SCALE GENOMIC DNA]</scope>
</reference>
<dbReference type="AlphaFoldDB" id="A0A3P6SPY5"/>